<protein>
    <recommendedName>
        <fullName evidence="4">C-type cytochrome biogenesis protein CcmI</fullName>
    </recommendedName>
</protein>
<evidence type="ECO:0008006" key="4">
    <source>
        <dbReference type="Google" id="ProtNLM"/>
    </source>
</evidence>
<evidence type="ECO:0000256" key="1">
    <source>
        <dbReference type="SAM" id="MobiDB-lite"/>
    </source>
</evidence>
<dbReference type="EMBL" id="JBHSBB010000010">
    <property type="protein sequence ID" value="MFC4032541.1"/>
    <property type="molecule type" value="Genomic_DNA"/>
</dbReference>
<accession>A0ABV8HLQ7</accession>
<dbReference type="RefSeq" id="WP_386429575.1">
    <property type="nucleotide sequence ID" value="NZ_JBHSBB010000010.1"/>
</dbReference>
<sequence>MAALAWLIIPVAAALLATLWARWAGRARGAGDGESLADYERFRLAMETLATEDAVKHLAKEDDVMESLGAQGQEAGEEDSPRGPVVGPVP</sequence>
<evidence type="ECO:0000313" key="2">
    <source>
        <dbReference type="EMBL" id="MFC4032541.1"/>
    </source>
</evidence>
<organism evidence="2 3">
    <name type="scientific">Streptomyces polygonati</name>
    <dbReference type="NCBI Taxonomy" id="1617087"/>
    <lineage>
        <taxon>Bacteria</taxon>
        <taxon>Bacillati</taxon>
        <taxon>Actinomycetota</taxon>
        <taxon>Actinomycetes</taxon>
        <taxon>Kitasatosporales</taxon>
        <taxon>Streptomycetaceae</taxon>
        <taxon>Streptomyces</taxon>
    </lineage>
</organism>
<reference evidence="3" key="1">
    <citation type="journal article" date="2019" name="Int. J. Syst. Evol. Microbiol.">
        <title>The Global Catalogue of Microorganisms (GCM) 10K type strain sequencing project: providing services to taxonomists for standard genome sequencing and annotation.</title>
        <authorList>
            <consortium name="The Broad Institute Genomics Platform"/>
            <consortium name="The Broad Institute Genome Sequencing Center for Infectious Disease"/>
            <person name="Wu L."/>
            <person name="Ma J."/>
        </authorList>
    </citation>
    <scope>NUCLEOTIDE SEQUENCE [LARGE SCALE GENOMIC DNA]</scope>
    <source>
        <strain evidence="3">CGMCC 4.7237</strain>
    </source>
</reference>
<proteinExistence type="predicted"/>
<name>A0ABV8HLQ7_9ACTN</name>
<feature type="region of interest" description="Disordered" evidence="1">
    <location>
        <begin position="61"/>
        <end position="90"/>
    </location>
</feature>
<comment type="caution">
    <text evidence="2">The sequence shown here is derived from an EMBL/GenBank/DDBJ whole genome shotgun (WGS) entry which is preliminary data.</text>
</comment>
<gene>
    <name evidence="2" type="ORF">ACFO3J_13745</name>
</gene>
<evidence type="ECO:0000313" key="3">
    <source>
        <dbReference type="Proteomes" id="UP001595765"/>
    </source>
</evidence>
<keyword evidence="3" id="KW-1185">Reference proteome</keyword>
<dbReference type="Proteomes" id="UP001595765">
    <property type="component" value="Unassembled WGS sequence"/>
</dbReference>